<dbReference type="PANTHER" id="PTHR43245">
    <property type="entry name" value="BIFUNCTIONAL POLYMYXIN RESISTANCE PROTEIN ARNA"/>
    <property type="match status" value="1"/>
</dbReference>
<dbReference type="SUPFAM" id="SSF51735">
    <property type="entry name" value="NAD(P)-binding Rossmann-fold domains"/>
    <property type="match status" value="1"/>
</dbReference>
<name>J9UFQ3_BRAPL</name>
<gene>
    <name evidence="2" type="ORF">B2904_orf118</name>
</gene>
<dbReference type="InterPro" id="IPR001509">
    <property type="entry name" value="Epimerase_deHydtase"/>
</dbReference>
<dbReference type="Proteomes" id="UP000007346">
    <property type="component" value="Chromosome"/>
</dbReference>
<protein>
    <submittedName>
        <fullName evidence="2">NAD-dependent epimerase/dehydratase</fullName>
    </submittedName>
</protein>
<dbReference type="HOGENOM" id="CLU_007383_1_7_12"/>
<dbReference type="PANTHER" id="PTHR43245:SF13">
    <property type="entry name" value="UDP-D-APIOSE_UDP-D-XYLOSE SYNTHASE 2"/>
    <property type="match status" value="1"/>
</dbReference>
<dbReference type="Gene3D" id="3.40.50.720">
    <property type="entry name" value="NAD(P)-binding Rossmann-like Domain"/>
    <property type="match status" value="1"/>
</dbReference>
<evidence type="ECO:0000313" key="3">
    <source>
        <dbReference type="Proteomes" id="UP000007346"/>
    </source>
</evidence>
<dbReference type="Pfam" id="PF01370">
    <property type="entry name" value="Epimerase"/>
    <property type="match status" value="1"/>
</dbReference>
<evidence type="ECO:0000259" key="1">
    <source>
        <dbReference type="Pfam" id="PF01370"/>
    </source>
</evidence>
<dbReference type="KEGG" id="bpj:B2904_orf118"/>
<organism evidence="2 3">
    <name type="scientific">Brachyspira pilosicoli B2904</name>
    <dbReference type="NCBI Taxonomy" id="1133568"/>
    <lineage>
        <taxon>Bacteria</taxon>
        <taxon>Pseudomonadati</taxon>
        <taxon>Spirochaetota</taxon>
        <taxon>Spirochaetia</taxon>
        <taxon>Brachyspirales</taxon>
        <taxon>Brachyspiraceae</taxon>
        <taxon>Brachyspira</taxon>
    </lineage>
</organism>
<accession>J9UFQ3</accession>
<dbReference type="InterPro" id="IPR050177">
    <property type="entry name" value="Lipid_A_modif_metabolic_enz"/>
</dbReference>
<dbReference type="AlphaFoldDB" id="J9UFQ3"/>
<dbReference type="PATRIC" id="fig|1133568.3.peg.118"/>
<proteinExistence type="predicted"/>
<dbReference type="RefSeq" id="WP_014935116.1">
    <property type="nucleotide sequence ID" value="NC_018607.1"/>
</dbReference>
<dbReference type="CDD" id="cd08946">
    <property type="entry name" value="SDR_e"/>
    <property type="match status" value="1"/>
</dbReference>
<reference evidence="2 3" key="1">
    <citation type="journal article" date="2012" name="BMC Genomics">
        <title>Comparative genomics of Brachyspira pilosicoli strains: genome rearrangements, reductions and correlation of genetic compliment with phenotypic diversity.</title>
        <authorList>
            <person name="Mappley L.J."/>
            <person name="Black M.L."/>
            <person name="Abuoun M."/>
            <person name="Darby A.C."/>
            <person name="Woodward M.J."/>
            <person name="Parkhill J."/>
            <person name="Turner A.K."/>
            <person name="Bellgard M.I."/>
            <person name="La T."/>
            <person name="Phillips N.D."/>
            <person name="La Ragione R.M."/>
            <person name="Hampson D.J."/>
        </authorList>
    </citation>
    <scope>NUCLEOTIDE SEQUENCE [LARGE SCALE GENOMIC DNA]</scope>
    <source>
        <strain evidence="2">B2904</strain>
    </source>
</reference>
<dbReference type="InterPro" id="IPR036291">
    <property type="entry name" value="NAD(P)-bd_dom_sf"/>
</dbReference>
<evidence type="ECO:0000313" key="2">
    <source>
        <dbReference type="EMBL" id="AFR69475.1"/>
    </source>
</evidence>
<dbReference type="EMBL" id="CP003490">
    <property type="protein sequence ID" value="AFR69475.1"/>
    <property type="molecule type" value="Genomic_DNA"/>
</dbReference>
<feature type="domain" description="NAD-dependent epimerase/dehydratase" evidence="1">
    <location>
        <begin position="4"/>
        <end position="223"/>
    </location>
</feature>
<sequence length="295" mass="33860">MKKIIVTGITGAIGQYISEPLKELGFEVYGIGRRDFDTSDFNYIKADINNYFEIENIFNKIQAKYLIHLAWDLSKGYFHSNANFDMLTSSINILKYFKNNGGKKVIYIGTYAEYSFDNIPAKEYDKLNPTSVYAKCKNYLREVSELYCKNNNIDFCWARIFNTYGENDNNTRLFPYIINTLQNNEKVSINYSQLEKDYIYSGDVAKILALIINSDTTGIINICSGKGIQLRNLAVMIAKKLGKVNLLELKEISTEEALKTIGDNSRIINELGFYNYTDIEQIIEQIILGIKNEKN</sequence>